<accession>M6QE72</accession>
<evidence type="ECO:0000313" key="2">
    <source>
        <dbReference type="Proteomes" id="UP000012118"/>
    </source>
</evidence>
<dbReference type="EMBL" id="AHNU02000029">
    <property type="protein sequence ID" value="EMN91485.1"/>
    <property type="molecule type" value="Genomic_DNA"/>
</dbReference>
<sequence>MFPKKLISFQDIVHSLEIAVPIYNSRPSSVLFGILRTKF</sequence>
<organism evidence="1 2">
    <name type="scientific">Leptospira weilii str. UI 13098</name>
    <dbReference type="NCBI Taxonomy" id="1088542"/>
    <lineage>
        <taxon>Bacteria</taxon>
        <taxon>Pseudomonadati</taxon>
        <taxon>Spirochaetota</taxon>
        <taxon>Spirochaetia</taxon>
        <taxon>Leptospirales</taxon>
        <taxon>Leptospiraceae</taxon>
        <taxon>Leptospira</taxon>
    </lineage>
</organism>
<reference evidence="1 2" key="1">
    <citation type="submission" date="2013-01" db="EMBL/GenBank/DDBJ databases">
        <authorList>
            <person name="Harkins D.M."/>
            <person name="Durkin A.S."/>
            <person name="Brinkac L.M."/>
            <person name="Haft D.H."/>
            <person name="Selengut J.D."/>
            <person name="Sanka R."/>
            <person name="DePew J."/>
            <person name="Purushe J."/>
            <person name="Chanthongthip A."/>
            <person name="Lattana O."/>
            <person name="Phetsouvanh R."/>
            <person name="Newton P.N."/>
            <person name="Vinetz J.M."/>
            <person name="Sutton G.G."/>
            <person name="Nierman W.C."/>
            <person name="Fouts D.E."/>
        </authorList>
    </citation>
    <scope>NUCLEOTIDE SEQUENCE [LARGE SCALE GENOMIC DNA]</scope>
    <source>
        <strain evidence="1 2">UI 13098</strain>
    </source>
</reference>
<name>M6QE72_9LEPT</name>
<keyword evidence="2" id="KW-1185">Reference proteome</keyword>
<proteinExistence type="predicted"/>
<gene>
    <name evidence="1" type="ORF">LEP1GSC108_3444</name>
</gene>
<comment type="caution">
    <text evidence="1">The sequence shown here is derived from an EMBL/GenBank/DDBJ whole genome shotgun (WGS) entry which is preliminary data.</text>
</comment>
<dbReference type="AlphaFoldDB" id="M6QE72"/>
<protein>
    <submittedName>
        <fullName evidence="1">Uncharacterized protein</fullName>
    </submittedName>
</protein>
<evidence type="ECO:0000313" key="1">
    <source>
        <dbReference type="EMBL" id="EMN91485.1"/>
    </source>
</evidence>
<dbReference type="Proteomes" id="UP000012118">
    <property type="component" value="Unassembled WGS sequence"/>
</dbReference>